<dbReference type="InterPro" id="IPR050111">
    <property type="entry name" value="C-type_lectin/snaclec_domain"/>
</dbReference>
<dbReference type="Proteomes" id="UP001159427">
    <property type="component" value="Unassembled WGS sequence"/>
</dbReference>
<dbReference type="PANTHER" id="PTHR22803">
    <property type="entry name" value="MANNOSE, PHOSPHOLIPASE, LECTIN RECEPTOR RELATED"/>
    <property type="match status" value="1"/>
</dbReference>
<feature type="domain" description="C-type lectin" evidence="1">
    <location>
        <begin position="1"/>
        <end position="111"/>
    </location>
</feature>
<name>A0ABN8PTE3_9CNID</name>
<organism evidence="2 4">
    <name type="scientific">Porites evermanni</name>
    <dbReference type="NCBI Taxonomy" id="104178"/>
    <lineage>
        <taxon>Eukaryota</taxon>
        <taxon>Metazoa</taxon>
        <taxon>Cnidaria</taxon>
        <taxon>Anthozoa</taxon>
        <taxon>Hexacorallia</taxon>
        <taxon>Scleractinia</taxon>
        <taxon>Fungiina</taxon>
        <taxon>Poritidae</taxon>
        <taxon>Porites</taxon>
    </lineage>
</organism>
<dbReference type="Gene3D" id="3.10.100.10">
    <property type="entry name" value="Mannose-Binding Protein A, subunit A"/>
    <property type="match status" value="1"/>
</dbReference>
<dbReference type="EMBL" id="CALNXI010001670">
    <property type="protein sequence ID" value="CAH3174550.1"/>
    <property type="molecule type" value="Genomic_DNA"/>
</dbReference>
<dbReference type="InterPro" id="IPR016187">
    <property type="entry name" value="CTDL_fold"/>
</dbReference>
<dbReference type="EMBL" id="CALNXI010000992">
    <property type="protein sequence ID" value="CAH3150430.1"/>
    <property type="molecule type" value="Genomic_DNA"/>
</dbReference>
<dbReference type="SMART" id="SM00034">
    <property type="entry name" value="CLECT"/>
    <property type="match status" value="1"/>
</dbReference>
<keyword evidence="4" id="KW-1185">Reference proteome</keyword>
<accession>A0ABN8PTE3</accession>
<dbReference type="CDD" id="cd00037">
    <property type="entry name" value="CLECT"/>
    <property type="match status" value="1"/>
</dbReference>
<protein>
    <recommendedName>
        <fullName evidence="1">C-type lectin domain-containing protein</fullName>
    </recommendedName>
</protein>
<comment type="caution">
    <text evidence="2">The sequence shown here is derived from an EMBL/GenBank/DDBJ whole genome shotgun (WGS) entry which is preliminary data.</text>
</comment>
<reference evidence="2 4" key="1">
    <citation type="submission" date="2022-05" db="EMBL/GenBank/DDBJ databases">
        <authorList>
            <consortium name="Genoscope - CEA"/>
            <person name="William W."/>
        </authorList>
    </citation>
    <scope>NUCLEOTIDE SEQUENCE [LARGE SCALE GENOMIC DNA]</scope>
</reference>
<dbReference type="InterPro" id="IPR016186">
    <property type="entry name" value="C-type_lectin-like/link_sf"/>
</dbReference>
<dbReference type="InterPro" id="IPR001304">
    <property type="entry name" value="C-type_lectin-like"/>
</dbReference>
<gene>
    <name evidence="3" type="ORF">PEVE_00009623</name>
    <name evidence="2" type="ORF">PEVE_00045264</name>
</gene>
<evidence type="ECO:0000313" key="4">
    <source>
        <dbReference type="Proteomes" id="UP001159427"/>
    </source>
</evidence>
<evidence type="ECO:0000313" key="2">
    <source>
        <dbReference type="EMBL" id="CAH3150430.1"/>
    </source>
</evidence>
<dbReference type="SUPFAM" id="SSF56436">
    <property type="entry name" value="C-type lectin-like"/>
    <property type="match status" value="1"/>
</dbReference>
<evidence type="ECO:0000259" key="1">
    <source>
        <dbReference type="PROSITE" id="PS50041"/>
    </source>
</evidence>
<dbReference type="Pfam" id="PF00059">
    <property type="entry name" value="Lectin_C"/>
    <property type="match status" value="1"/>
</dbReference>
<proteinExistence type="predicted"/>
<feature type="non-terminal residue" evidence="2">
    <location>
        <position position="1"/>
    </location>
</feature>
<evidence type="ECO:0000313" key="3">
    <source>
        <dbReference type="EMBL" id="CAH3174550.1"/>
    </source>
</evidence>
<sequence length="131" mass="14927">VSGSIKSWDYAQEFCKQHGGELVKINSFEENEFVLKLVNQCHQSLKQVWIGLRRQPGKAGKFLWSDNSIPFFKNWAPHEPNGGEGEPCGHMFTGHRDMIRRASGTWNDLPCRGSSYLPNGFVCKRLNRLCS</sequence>
<dbReference type="PROSITE" id="PS50041">
    <property type="entry name" value="C_TYPE_LECTIN_2"/>
    <property type="match status" value="1"/>
</dbReference>